<dbReference type="Pfam" id="PF09209">
    <property type="entry name" value="CecR_C"/>
    <property type="match status" value="1"/>
</dbReference>
<evidence type="ECO:0000313" key="4">
    <source>
        <dbReference type="EMBL" id="ABA88070.1"/>
    </source>
</evidence>
<dbReference type="PRINTS" id="PR00455">
    <property type="entry name" value="HTHTETR"/>
</dbReference>
<dbReference type="KEGG" id="pca:Pcar_0813"/>
<dbReference type="InterPro" id="IPR036271">
    <property type="entry name" value="Tet_transcr_reg_TetR-rel_C_sf"/>
</dbReference>
<dbReference type="Proteomes" id="UP000002534">
    <property type="component" value="Chromosome"/>
</dbReference>
<protein>
    <submittedName>
        <fullName evidence="4">Transcriptional regulator, TetR family</fullName>
    </submittedName>
</protein>
<feature type="domain" description="HTH tetR-type" evidence="3">
    <location>
        <begin position="7"/>
        <end position="67"/>
    </location>
</feature>
<accession>Q3A6D7</accession>
<dbReference type="SUPFAM" id="SSF48498">
    <property type="entry name" value="Tetracyclin repressor-like, C-terminal domain"/>
    <property type="match status" value="1"/>
</dbReference>
<evidence type="ECO:0000259" key="3">
    <source>
        <dbReference type="PROSITE" id="PS50977"/>
    </source>
</evidence>
<dbReference type="STRING" id="338963.Pcar_0813"/>
<dbReference type="OrthoDB" id="9790413at2"/>
<sequence>MAQQRSGETREKLLAAASVVFMEKGFRDATVSEICKRAGANVSAVSYYFGSKEALYQETWRHCFTESVKAHPVDGGVSAGAPATERLRGHVKALVGRIADEDSREFFISWMEIVNPTGLLQEIMKAEFIPLREKTLSLMRELLGPNASEQQVVYCETCLISMCFHPMLIKRVNQRTKNFEGPHPVEDLDAFIEHVLTFTLAGIAAIRKDLPVGSSSPESDNTPASKI</sequence>
<dbReference type="GO" id="GO:0003700">
    <property type="term" value="F:DNA-binding transcription factor activity"/>
    <property type="evidence" value="ECO:0007669"/>
    <property type="project" value="TreeGrafter"/>
</dbReference>
<keyword evidence="5" id="KW-1185">Reference proteome</keyword>
<organism evidence="4 5">
    <name type="scientific">Syntrophotalea carbinolica (strain DSM 2380 / NBRC 103641 / GraBd1)</name>
    <name type="common">Pelobacter carbinolicus</name>
    <dbReference type="NCBI Taxonomy" id="338963"/>
    <lineage>
        <taxon>Bacteria</taxon>
        <taxon>Pseudomonadati</taxon>
        <taxon>Thermodesulfobacteriota</taxon>
        <taxon>Desulfuromonadia</taxon>
        <taxon>Desulfuromonadales</taxon>
        <taxon>Syntrophotaleaceae</taxon>
        <taxon>Syntrophotalea</taxon>
    </lineage>
</organism>
<dbReference type="PROSITE" id="PS50977">
    <property type="entry name" value="HTH_TETR_2"/>
    <property type="match status" value="1"/>
</dbReference>
<dbReference type="PANTHER" id="PTHR30055">
    <property type="entry name" value="HTH-TYPE TRANSCRIPTIONAL REGULATOR RUTR"/>
    <property type="match status" value="1"/>
</dbReference>
<gene>
    <name evidence="4" type="ordered locus">Pcar_0813</name>
</gene>
<dbReference type="Gene3D" id="1.10.357.10">
    <property type="entry name" value="Tetracycline Repressor, domain 2"/>
    <property type="match status" value="1"/>
</dbReference>
<dbReference type="GO" id="GO:0000976">
    <property type="term" value="F:transcription cis-regulatory region binding"/>
    <property type="evidence" value="ECO:0007669"/>
    <property type="project" value="TreeGrafter"/>
</dbReference>
<dbReference type="PANTHER" id="PTHR30055:SF235">
    <property type="entry name" value="TRANSCRIPTIONAL REGULATORY PROTEIN"/>
    <property type="match status" value="1"/>
</dbReference>
<reference evidence="4 5" key="2">
    <citation type="journal article" date="2012" name="BMC Genomics">
        <title>The genome of Pelobacter carbinolicus reveals surprising metabolic capabilities and physiological features.</title>
        <authorList>
            <person name="Aklujkar M."/>
            <person name="Haveman S.A."/>
            <person name="Didonato R.Jr."/>
            <person name="Chertkov O."/>
            <person name="Han C.S."/>
            <person name="Land M.L."/>
            <person name="Brown P."/>
            <person name="Lovley D.R."/>
        </authorList>
    </citation>
    <scope>NUCLEOTIDE SEQUENCE [LARGE SCALE GENOMIC DNA]</scope>
    <source>
        <strain evidence="5">DSM 2380 / NBRC 103641 / GraBd1</strain>
    </source>
</reference>
<dbReference type="HOGENOM" id="CLU_069356_16_1_7"/>
<proteinExistence type="predicted"/>
<name>Q3A6D7_SYNC1</name>
<feature type="DNA-binding region" description="H-T-H motif" evidence="2">
    <location>
        <begin position="30"/>
        <end position="49"/>
    </location>
</feature>
<evidence type="ECO:0000256" key="2">
    <source>
        <dbReference type="PROSITE-ProRule" id="PRU00335"/>
    </source>
</evidence>
<dbReference type="Pfam" id="PF00440">
    <property type="entry name" value="TetR_N"/>
    <property type="match status" value="1"/>
</dbReference>
<evidence type="ECO:0000256" key="1">
    <source>
        <dbReference type="ARBA" id="ARBA00023125"/>
    </source>
</evidence>
<evidence type="ECO:0000313" key="5">
    <source>
        <dbReference type="Proteomes" id="UP000002534"/>
    </source>
</evidence>
<dbReference type="eggNOG" id="COG1309">
    <property type="taxonomic scope" value="Bacteria"/>
</dbReference>
<keyword evidence="1 2" id="KW-0238">DNA-binding</keyword>
<dbReference type="RefSeq" id="WP_011340525.1">
    <property type="nucleotide sequence ID" value="NC_007498.2"/>
</dbReference>
<dbReference type="InterPro" id="IPR015292">
    <property type="entry name" value="Tscrpt_reg_YbiH_C"/>
</dbReference>
<dbReference type="AlphaFoldDB" id="Q3A6D7"/>
<dbReference type="InterPro" id="IPR001647">
    <property type="entry name" value="HTH_TetR"/>
</dbReference>
<dbReference type="EMBL" id="CP000142">
    <property type="protein sequence ID" value="ABA88070.1"/>
    <property type="molecule type" value="Genomic_DNA"/>
</dbReference>
<dbReference type="InterPro" id="IPR050109">
    <property type="entry name" value="HTH-type_TetR-like_transc_reg"/>
</dbReference>
<reference evidence="5" key="1">
    <citation type="submission" date="2005-10" db="EMBL/GenBank/DDBJ databases">
        <title>Complete sequence of Pelobacter carbinolicus DSM 2380.</title>
        <authorList>
            <person name="Copeland A."/>
            <person name="Lucas S."/>
            <person name="Lapidus A."/>
            <person name="Barry K."/>
            <person name="Detter J.C."/>
            <person name="Glavina T."/>
            <person name="Hammon N."/>
            <person name="Israni S."/>
            <person name="Pitluck S."/>
            <person name="Chertkov O."/>
            <person name="Schmutz J."/>
            <person name="Larimer F."/>
            <person name="Land M."/>
            <person name="Kyrpides N."/>
            <person name="Ivanova N."/>
            <person name="Richardson P."/>
        </authorList>
    </citation>
    <scope>NUCLEOTIDE SEQUENCE [LARGE SCALE GENOMIC DNA]</scope>
    <source>
        <strain evidence="5">DSM 2380 / NBRC 103641 / GraBd1</strain>
    </source>
</reference>
<dbReference type="SUPFAM" id="SSF46689">
    <property type="entry name" value="Homeodomain-like"/>
    <property type="match status" value="1"/>
</dbReference>
<dbReference type="InterPro" id="IPR009057">
    <property type="entry name" value="Homeodomain-like_sf"/>
</dbReference>